<accession>A0A6I4IY58</accession>
<dbReference type="EMBL" id="WQMS01000006">
    <property type="protein sequence ID" value="MVO77057.1"/>
    <property type="molecule type" value="Genomic_DNA"/>
</dbReference>
<reference evidence="1 2" key="1">
    <citation type="submission" date="2019-12" db="EMBL/GenBank/DDBJ databases">
        <authorList>
            <person name="Huq M.A."/>
        </authorList>
    </citation>
    <scope>NUCLEOTIDE SEQUENCE [LARGE SCALE GENOMIC DNA]</scope>
    <source>
        <strain evidence="1 2">MAH-20</strain>
    </source>
</reference>
<comment type="caution">
    <text evidence="1">The sequence shown here is derived from an EMBL/GenBank/DDBJ whole genome shotgun (WGS) entry which is preliminary data.</text>
</comment>
<organism evidence="1 2">
    <name type="scientific">Sphingomonas horti</name>
    <dbReference type="NCBI Taxonomy" id="2682842"/>
    <lineage>
        <taxon>Bacteria</taxon>
        <taxon>Pseudomonadati</taxon>
        <taxon>Pseudomonadota</taxon>
        <taxon>Alphaproteobacteria</taxon>
        <taxon>Sphingomonadales</taxon>
        <taxon>Sphingomonadaceae</taxon>
        <taxon>Sphingomonas</taxon>
    </lineage>
</organism>
<protein>
    <submittedName>
        <fullName evidence="1">Uncharacterized protein</fullName>
    </submittedName>
</protein>
<dbReference type="Proteomes" id="UP000441389">
    <property type="component" value="Unassembled WGS sequence"/>
</dbReference>
<gene>
    <name evidence="1" type="ORF">GON01_03770</name>
</gene>
<dbReference type="RefSeq" id="WP_157026046.1">
    <property type="nucleotide sequence ID" value="NZ_WQMS01000006.1"/>
</dbReference>
<keyword evidence="2" id="KW-1185">Reference proteome</keyword>
<sequence length="71" mass="7912">MVGVGKRERAELRMLGIRFLERFVDQVLGRGERLVDRACAHRSQEHIAGQKLRIQLRESSPRSGGASVIGA</sequence>
<evidence type="ECO:0000313" key="2">
    <source>
        <dbReference type="Proteomes" id="UP000441389"/>
    </source>
</evidence>
<name>A0A6I4IY58_9SPHN</name>
<evidence type="ECO:0000313" key="1">
    <source>
        <dbReference type="EMBL" id="MVO77057.1"/>
    </source>
</evidence>
<proteinExistence type="predicted"/>
<dbReference type="AlphaFoldDB" id="A0A6I4IY58"/>